<evidence type="ECO:0000313" key="4">
    <source>
        <dbReference type="EMBL" id="OCK86349.1"/>
    </source>
</evidence>
<keyword evidence="2" id="KW-1133">Transmembrane helix</keyword>
<dbReference type="InterPro" id="IPR058257">
    <property type="entry name" value="CorA-like_dom"/>
</dbReference>
<protein>
    <recommendedName>
        <fullName evidence="3">CorA-like transporter domain-containing protein</fullName>
    </recommendedName>
</protein>
<feature type="transmembrane region" description="Helical" evidence="2">
    <location>
        <begin position="439"/>
        <end position="459"/>
    </location>
</feature>
<evidence type="ECO:0000256" key="1">
    <source>
        <dbReference type="SAM" id="MobiDB-lite"/>
    </source>
</evidence>
<keyword evidence="2" id="KW-0812">Transmembrane</keyword>
<reference evidence="4 5" key="1">
    <citation type="journal article" date="2016" name="Nat. Commun.">
        <title>Ectomycorrhizal ecology is imprinted in the genome of the dominant symbiotic fungus Cenococcum geophilum.</title>
        <authorList>
            <consortium name="DOE Joint Genome Institute"/>
            <person name="Peter M."/>
            <person name="Kohler A."/>
            <person name="Ohm R.A."/>
            <person name="Kuo A."/>
            <person name="Krutzmann J."/>
            <person name="Morin E."/>
            <person name="Arend M."/>
            <person name="Barry K.W."/>
            <person name="Binder M."/>
            <person name="Choi C."/>
            <person name="Clum A."/>
            <person name="Copeland A."/>
            <person name="Grisel N."/>
            <person name="Haridas S."/>
            <person name="Kipfer T."/>
            <person name="LaButti K."/>
            <person name="Lindquist E."/>
            <person name="Lipzen A."/>
            <person name="Maire R."/>
            <person name="Meier B."/>
            <person name="Mihaltcheva S."/>
            <person name="Molinier V."/>
            <person name="Murat C."/>
            <person name="Poggeler S."/>
            <person name="Quandt C.A."/>
            <person name="Sperisen C."/>
            <person name="Tritt A."/>
            <person name="Tisserant E."/>
            <person name="Crous P.W."/>
            <person name="Henrissat B."/>
            <person name="Nehls U."/>
            <person name="Egli S."/>
            <person name="Spatafora J.W."/>
            <person name="Grigoriev I.V."/>
            <person name="Martin F.M."/>
        </authorList>
    </citation>
    <scope>NUCLEOTIDE SEQUENCE [LARGE SCALE GENOMIC DNA]</scope>
    <source>
        <strain evidence="4 5">CBS 459.81</strain>
    </source>
</reference>
<proteinExistence type="predicted"/>
<dbReference type="Gene3D" id="1.20.58.340">
    <property type="entry name" value="Magnesium transport protein CorA, transmembrane region"/>
    <property type="match status" value="1"/>
</dbReference>
<feature type="transmembrane region" description="Helical" evidence="2">
    <location>
        <begin position="479"/>
        <end position="506"/>
    </location>
</feature>
<accession>A0A8E2ELW2</accession>
<sequence length="524" mass="60768">MAWVEDRVPIYDLAQKDLEKWLKDKFGNWKFKVHKTNDEFVFLAPRKLTAVMPAFLDFIFPFGRQQYPQDFHFGAFNHEECITEHDRGPQIPELKRSGYGFQMCYNLRSVEPSKNHEEWPWSIRQTAIYHSFDLDTLRATWIIIKGNQLMKKRITATTGVDDPSTLATLDTVGPVAALERTLATQLILCDWSGENWRWFINFLEEALQNATRHTLSVTVDKPPKKSPNAIKEKKALRTTRRTFSHFNRIFSSPISEKSQCETPDVLISPASTFPPWTPDSRNYPAEEEEKHEPDEVELPTFSFRDLQRIQFIEEKTNETLLVLKVNLNVLAELKEHYSSIGSQIYTYNEDCSGIVARFIKRISSIEKDVRMQLSRVKTLLRLLADRKNLLYGILQYQSMEASKLLAEKSQHSTDNMEDMTKGMHKIAQKTQQETVSMRIITLVTLFFLPGTFISTLMSTDIFKFETGNSGKTQKFVQTGALQLFMSITIPLMVLTFGAWYGVYWWVNHREKKKGRVNSAFISRV</sequence>
<feature type="region of interest" description="Disordered" evidence="1">
    <location>
        <begin position="271"/>
        <end position="296"/>
    </location>
</feature>
<evidence type="ECO:0000256" key="2">
    <source>
        <dbReference type="SAM" id="Phobius"/>
    </source>
</evidence>
<keyword evidence="2" id="KW-0472">Membrane</keyword>
<dbReference type="Proteomes" id="UP000250266">
    <property type="component" value="Unassembled WGS sequence"/>
</dbReference>
<keyword evidence="5" id="KW-1185">Reference proteome</keyword>
<organism evidence="4 5">
    <name type="scientific">Lepidopterella palustris CBS 459.81</name>
    <dbReference type="NCBI Taxonomy" id="1314670"/>
    <lineage>
        <taxon>Eukaryota</taxon>
        <taxon>Fungi</taxon>
        <taxon>Dikarya</taxon>
        <taxon>Ascomycota</taxon>
        <taxon>Pezizomycotina</taxon>
        <taxon>Dothideomycetes</taxon>
        <taxon>Pleosporomycetidae</taxon>
        <taxon>Mytilinidiales</taxon>
        <taxon>Argynnaceae</taxon>
        <taxon>Lepidopterella</taxon>
    </lineage>
</organism>
<dbReference type="AlphaFoldDB" id="A0A8E2ELW2"/>
<name>A0A8E2ELW2_9PEZI</name>
<evidence type="ECO:0000259" key="3">
    <source>
        <dbReference type="Pfam" id="PF26616"/>
    </source>
</evidence>
<dbReference type="OrthoDB" id="5396681at2759"/>
<dbReference type="Pfam" id="PF26616">
    <property type="entry name" value="CorA-like"/>
    <property type="match status" value="1"/>
</dbReference>
<gene>
    <name evidence="4" type="ORF">K432DRAFT_341488</name>
</gene>
<dbReference type="EMBL" id="KV744806">
    <property type="protein sequence ID" value="OCK86349.1"/>
    <property type="molecule type" value="Genomic_DNA"/>
</dbReference>
<feature type="domain" description="CorA-like transporter" evidence="3">
    <location>
        <begin position="51"/>
        <end position="214"/>
    </location>
</feature>
<evidence type="ECO:0000313" key="5">
    <source>
        <dbReference type="Proteomes" id="UP000250266"/>
    </source>
</evidence>